<reference evidence="2 3" key="1">
    <citation type="submission" date="2020-08" db="EMBL/GenBank/DDBJ databases">
        <title>Whole genome shotgun sequence of Actinoplanes ianthinogenes NBRC 13996.</title>
        <authorList>
            <person name="Komaki H."/>
            <person name="Tamura T."/>
        </authorList>
    </citation>
    <scope>NUCLEOTIDE SEQUENCE [LARGE SCALE GENOMIC DNA]</scope>
    <source>
        <strain evidence="2 3">NBRC 13996</strain>
    </source>
</reference>
<keyword evidence="3" id="KW-1185">Reference proteome</keyword>
<name>A0ABN6CSJ1_9ACTN</name>
<organism evidence="2 3">
    <name type="scientific">Actinoplanes ianthinogenes</name>
    <dbReference type="NCBI Taxonomy" id="122358"/>
    <lineage>
        <taxon>Bacteria</taxon>
        <taxon>Bacillati</taxon>
        <taxon>Actinomycetota</taxon>
        <taxon>Actinomycetes</taxon>
        <taxon>Micromonosporales</taxon>
        <taxon>Micromonosporaceae</taxon>
        <taxon>Actinoplanes</taxon>
    </lineage>
</organism>
<gene>
    <name evidence="2" type="ORF">Aiant_88650</name>
</gene>
<feature type="chain" id="PRO_5047003432" description="Secreted protein" evidence="1">
    <location>
        <begin position="34"/>
        <end position="155"/>
    </location>
</feature>
<evidence type="ECO:0000313" key="3">
    <source>
        <dbReference type="Proteomes" id="UP000676967"/>
    </source>
</evidence>
<dbReference type="RefSeq" id="WP_189330520.1">
    <property type="nucleotide sequence ID" value="NZ_AP023356.1"/>
</dbReference>
<keyword evidence="1" id="KW-0732">Signal</keyword>
<dbReference type="InterPro" id="IPR006311">
    <property type="entry name" value="TAT_signal"/>
</dbReference>
<dbReference type="PROSITE" id="PS51318">
    <property type="entry name" value="TAT"/>
    <property type="match status" value="1"/>
</dbReference>
<evidence type="ECO:0000313" key="2">
    <source>
        <dbReference type="EMBL" id="BCJ48208.1"/>
    </source>
</evidence>
<protein>
    <recommendedName>
        <fullName evidence="4">Secreted protein</fullName>
    </recommendedName>
</protein>
<feature type="signal peptide" evidence="1">
    <location>
        <begin position="1"/>
        <end position="33"/>
    </location>
</feature>
<proteinExistence type="predicted"/>
<accession>A0ABN6CSJ1</accession>
<dbReference type="EMBL" id="AP023356">
    <property type="protein sequence ID" value="BCJ48208.1"/>
    <property type="molecule type" value="Genomic_DNA"/>
</dbReference>
<dbReference type="Proteomes" id="UP000676967">
    <property type="component" value="Chromosome"/>
</dbReference>
<evidence type="ECO:0000256" key="1">
    <source>
        <dbReference type="SAM" id="SignalP"/>
    </source>
</evidence>
<evidence type="ECO:0008006" key="4">
    <source>
        <dbReference type="Google" id="ProtNLM"/>
    </source>
</evidence>
<sequence>MKTATARRLLVGGTTALALTTGGLAAVATPAQAASEWKAVAKSGTNNCRERSLAIGGRAVSWSKVCWSGTKVWTIGFAGDTSDDGLAAVLNVRYRIKKNGKWSGWHHRRLAVDKNPYGEGKWSSWQRSRFPTKDLHFKLCLQDGSVVYSCSGAWS</sequence>